<accession>A0A4Y2ARA9</accession>
<protein>
    <submittedName>
        <fullName evidence="1">Uncharacterized protein</fullName>
    </submittedName>
</protein>
<keyword evidence="2" id="KW-1185">Reference proteome</keyword>
<evidence type="ECO:0000313" key="1">
    <source>
        <dbReference type="EMBL" id="GBL81735.1"/>
    </source>
</evidence>
<reference evidence="1 2" key="1">
    <citation type="journal article" date="2019" name="Sci. Rep.">
        <title>Orb-weaving spider Araneus ventricosus genome elucidates the spidroin gene catalogue.</title>
        <authorList>
            <person name="Kono N."/>
            <person name="Nakamura H."/>
            <person name="Ohtoshi R."/>
            <person name="Moran D.A.P."/>
            <person name="Shinohara A."/>
            <person name="Yoshida Y."/>
            <person name="Fujiwara M."/>
            <person name="Mori M."/>
            <person name="Tomita M."/>
            <person name="Arakawa K."/>
        </authorList>
    </citation>
    <scope>NUCLEOTIDE SEQUENCE [LARGE SCALE GENOMIC DNA]</scope>
</reference>
<dbReference type="EMBL" id="BGPR01000026">
    <property type="protein sequence ID" value="GBL81735.1"/>
    <property type="molecule type" value="Genomic_DNA"/>
</dbReference>
<organism evidence="1 2">
    <name type="scientific">Araneus ventricosus</name>
    <name type="common">Orbweaver spider</name>
    <name type="synonym">Epeira ventricosa</name>
    <dbReference type="NCBI Taxonomy" id="182803"/>
    <lineage>
        <taxon>Eukaryota</taxon>
        <taxon>Metazoa</taxon>
        <taxon>Ecdysozoa</taxon>
        <taxon>Arthropoda</taxon>
        <taxon>Chelicerata</taxon>
        <taxon>Arachnida</taxon>
        <taxon>Araneae</taxon>
        <taxon>Araneomorphae</taxon>
        <taxon>Entelegynae</taxon>
        <taxon>Araneoidea</taxon>
        <taxon>Araneidae</taxon>
        <taxon>Araneus</taxon>
    </lineage>
</organism>
<name>A0A4Y2ARA9_ARAVE</name>
<comment type="caution">
    <text evidence="1">The sequence shown here is derived from an EMBL/GenBank/DDBJ whole genome shotgun (WGS) entry which is preliminary data.</text>
</comment>
<dbReference type="AlphaFoldDB" id="A0A4Y2ARA9"/>
<sequence length="93" mass="10519">MGHSDIPHAEAGQKYLAYDYGFFRLACIAEPLDNNIIIMVLDNELIFLATLLLTSIPHQMKNISPDETFTLTEKLIFLAYNIRLCAMADAENK</sequence>
<evidence type="ECO:0000313" key="2">
    <source>
        <dbReference type="Proteomes" id="UP000499080"/>
    </source>
</evidence>
<gene>
    <name evidence="1" type="ORF">AVEN_93506_1</name>
</gene>
<dbReference type="Proteomes" id="UP000499080">
    <property type="component" value="Unassembled WGS sequence"/>
</dbReference>
<proteinExistence type="predicted"/>